<comment type="caution">
    <text evidence="3">The sequence shown here is derived from an EMBL/GenBank/DDBJ whole genome shotgun (WGS) entry which is preliminary data.</text>
</comment>
<dbReference type="Gene3D" id="1.10.3210.10">
    <property type="entry name" value="Hypothetical protein af1432"/>
    <property type="match status" value="1"/>
</dbReference>
<dbReference type="PROSITE" id="PS51833">
    <property type="entry name" value="HDOD"/>
    <property type="match status" value="1"/>
</dbReference>
<dbReference type="Pfam" id="PF08668">
    <property type="entry name" value="HDOD"/>
    <property type="match status" value="1"/>
</dbReference>
<reference evidence="3 4" key="1">
    <citation type="submission" date="2017-03" db="EMBL/GenBank/DDBJ databases">
        <title>Genome analysis of strain PAMC 26577.</title>
        <authorList>
            <person name="Oh H.-M."/>
            <person name="Yang J.-A."/>
        </authorList>
    </citation>
    <scope>NUCLEOTIDE SEQUENCE [LARGE SCALE GENOMIC DNA]</scope>
    <source>
        <strain evidence="3 4">PAMC 26577</strain>
    </source>
</reference>
<evidence type="ECO:0000259" key="2">
    <source>
        <dbReference type="PROSITE" id="PS51833"/>
    </source>
</evidence>
<dbReference type="SUPFAM" id="SSF109604">
    <property type="entry name" value="HD-domain/PDEase-like"/>
    <property type="match status" value="1"/>
</dbReference>
<accession>A0A242N6T7</accession>
<dbReference type="Pfam" id="PF00563">
    <property type="entry name" value="EAL"/>
    <property type="match status" value="1"/>
</dbReference>
<evidence type="ECO:0000313" key="4">
    <source>
        <dbReference type="Proteomes" id="UP000195221"/>
    </source>
</evidence>
<dbReference type="PROSITE" id="PS50883">
    <property type="entry name" value="EAL"/>
    <property type="match status" value="1"/>
</dbReference>
<feature type="domain" description="HDOD" evidence="2">
    <location>
        <begin position="143"/>
        <end position="335"/>
    </location>
</feature>
<protein>
    <submittedName>
        <fullName evidence="3">Putative signal transduction protein</fullName>
    </submittedName>
</protein>
<feature type="domain" description="EAL" evidence="1">
    <location>
        <begin position="1"/>
        <end position="149"/>
    </location>
</feature>
<dbReference type="Gene3D" id="3.20.20.450">
    <property type="entry name" value="EAL domain"/>
    <property type="match status" value="1"/>
</dbReference>
<gene>
    <name evidence="3" type="ORF">PAMC26577_02055</name>
</gene>
<sequence length="342" mass="37410">MLGDVEGFLNCTDEFLFSDLINLLPASRFVLEVLEDTELTPELGARCDALRQVGFRIALDDVREITPALSEFLTHVDIVKLDWPYIAMGEVAAMVVQLKRAGKLVLAEKVEQRTEHEAAMRAGCDLFQGFYFAKPQLLAVKRSHLSFGSVLRVLQLLTDEASDADLEQALKNAPTLVVQLLRLANSSTRPQARGTPITSIRQALSVVGSRQLMRWCCLLLYGSATSLSSEIDPLVRLVERRAGFMELAAQELTPADDRFRQAAYLSGMLSLAHVSQGVDVKAFVTDLPVGATIQTAIIDHHGKLGNLLSIAEHLEAGRYDTALEQSHALGAAFAAKLPVLMS</sequence>
<dbReference type="PANTHER" id="PTHR33525">
    <property type="match status" value="1"/>
</dbReference>
<organism evidence="3 4">
    <name type="scientific">Caballeronia sordidicola</name>
    <name type="common">Burkholderia sordidicola</name>
    <dbReference type="NCBI Taxonomy" id="196367"/>
    <lineage>
        <taxon>Bacteria</taxon>
        <taxon>Pseudomonadati</taxon>
        <taxon>Pseudomonadota</taxon>
        <taxon>Betaproteobacteria</taxon>
        <taxon>Burkholderiales</taxon>
        <taxon>Burkholderiaceae</taxon>
        <taxon>Caballeronia</taxon>
    </lineage>
</organism>
<dbReference type="EMBL" id="NBTZ01000011">
    <property type="protein sequence ID" value="OTP79303.1"/>
    <property type="molecule type" value="Genomic_DNA"/>
</dbReference>
<evidence type="ECO:0000259" key="1">
    <source>
        <dbReference type="PROSITE" id="PS50883"/>
    </source>
</evidence>
<dbReference type="Proteomes" id="UP000195221">
    <property type="component" value="Unassembled WGS sequence"/>
</dbReference>
<proteinExistence type="predicted"/>
<dbReference type="InterPro" id="IPR035919">
    <property type="entry name" value="EAL_sf"/>
</dbReference>
<dbReference type="InterPro" id="IPR052340">
    <property type="entry name" value="RNase_Y/CdgJ"/>
</dbReference>
<dbReference type="InterPro" id="IPR013976">
    <property type="entry name" value="HDOD"/>
</dbReference>
<evidence type="ECO:0000313" key="3">
    <source>
        <dbReference type="EMBL" id="OTP79303.1"/>
    </source>
</evidence>
<name>A0A242N6T7_CABSO</name>
<dbReference type="PANTHER" id="PTHR33525:SF4">
    <property type="entry name" value="CYCLIC DI-GMP PHOSPHODIESTERASE CDGJ"/>
    <property type="match status" value="1"/>
</dbReference>
<dbReference type="InterPro" id="IPR001633">
    <property type="entry name" value="EAL_dom"/>
</dbReference>
<dbReference type="AlphaFoldDB" id="A0A242N6T7"/>
<dbReference type="SUPFAM" id="SSF141868">
    <property type="entry name" value="EAL domain-like"/>
    <property type="match status" value="1"/>
</dbReference>